<accession>A0A0A9CJ59</accession>
<name>A0A0A9CJ59_ARUDO</name>
<sequence>MGFSPAISLRKFSMVVFRIMESGKSGVSSDVAAPPRVVVLMLMDGRPCSRRHLYTR</sequence>
<organism evidence="1">
    <name type="scientific">Arundo donax</name>
    <name type="common">Giant reed</name>
    <name type="synonym">Donax arundinaceus</name>
    <dbReference type="NCBI Taxonomy" id="35708"/>
    <lineage>
        <taxon>Eukaryota</taxon>
        <taxon>Viridiplantae</taxon>
        <taxon>Streptophyta</taxon>
        <taxon>Embryophyta</taxon>
        <taxon>Tracheophyta</taxon>
        <taxon>Spermatophyta</taxon>
        <taxon>Magnoliopsida</taxon>
        <taxon>Liliopsida</taxon>
        <taxon>Poales</taxon>
        <taxon>Poaceae</taxon>
        <taxon>PACMAD clade</taxon>
        <taxon>Arundinoideae</taxon>
        <taxon>Arundineae</taxon>
        <taxon>Arundo</taxon>
    </lineage>
</organism>
<dbReference type="AlphaFoldDB" id="A0A0A9CJ59"/>
<protein>
    <submittedName>
        <fullName evidence="1">Uncharacterized protein</fullName>
    </submittedName>
</protein>
<dbReference type="EMBL" id="GBRH01226348">
    <property type="protein sequence ID" value="JAD71547.1"/>
    <property type="molecule type" value="Transcribed_RNA"/>
</dbReference>
<reference evidence="1" key="1">
    <citation type="submission" date="2014-09" db="EMBL/GenBank/DDBJ databases">
        <authorList>
            <person name="Magalhaes I.L.F."/>
            <person name="Oliveira U."/>
            <person name="Santos F.R."/>
            <person name="Vidigal T.H.D.A."/>
            <person name="Brescovit A.D."/>
            <person name="Santos A.J."/>
        </authorList>
    </citation>
    <scope>NUCLEOTIDE SEQUENCE</scope>
    <source>
        <tissue evidence="1">Shoot tissue taken approximately 20 cm above the soil surface</tissue>
    </source>
</reference>
<reference evidence="1" key="2">
    <citation type="journal article" date="2015" name="Data Brief">
        <title>Shoot transcriptome of the giant reed, Arundo donax.</title>
        <authorList>
            <person name="Barrero R.A."/>
            <person name="Guerrero F.D."/>
            <person name="Moolhuijzen P."/>
            <person name="Goolsby J.A."/>
            <person name="Tidwell J."/>
            <person name="Bellgard S.E."/>
            <person name="Bellgard M.I."/>
        </authorList>
    </citation>
    <scope>NUCLEOTIDE SEQUENCE</scope>
    <source>
        <tissue evidence="1">Shoot tissue taken approximately 20 cm above the soil surface</tissue>
    </source>
</reference>
<proteinExistence type="predicted"/>
<evidence type="ECO:0000313" key="1">
    <source>
        <dbReference type="EMBL" id="JAD71547.1"/>
    </source>
</evidence>